<evidence type="ECO:0000256" key="2">
    <source>
        <dbReference type="ARBA" id="ARBA00023110"/>
    </source>
</evidence>
<feature type="domain" description="PPIase cyclophilin-type" evidence="5">
    <location>
        <begin position="31"/>
        <end position="189"/>
    </location>
</feature>
<dbReference type="PANTHER" id="PTHR11071">
    <property type="entry name" value="PEPTIDYL-PROLYL CIS-TRANS ISOMERASE"/>
    <property type="match status" value="1"/>
</dbReference>
<dbReference type="FunFam" id="2.40.100.10:FF:000001">
    <property type="entry name" value="Peptidyl-prolyl cis-trans isomerase"/>
    <property type="match status" value="1"/>
</dbReference>
<evidence type="ECO:0000256" key="3">
    <source>
        <dbReference type="ARBA" id="ARBA00023235"/>
    </source>
</evidence>
<dbReference type="Proteomes" id="UP000190831">
    <property type="component" value="Chromosome F"/>
</dbReference>
<feature type="chain" id="PRO_5009028978" description="Peptidyl-prolyl cis-trans isomerase" evidence="4">
    <location>
        <begin position="20"/>
        <end position="209"/>
    </location>
</feature>
<evidence type="ECO:0000313" key="7">
    <source>
        <dbReference type="Proteomes" id="UP000190831"/>
    </source>
</evidence>
<reference evidence="7" key="1">
    <citation type="submission" date="2016-03" db="EMBL/GenBank/DDBJ databases">
        <authorList>
            <person name="Devillers H."/>
        </authorList>
    </citation>
    <scope>NUCLEOTIDE SEQUENCE [LARGE SCALE GENOMIC DNA]</scope>
</reference>
<dbReference type="STRING" id="4955.A0A1G4MFZ2"/>
<dbReference type="AlphaFoldDB" id="A0A1G4MFZ2"/>
<dbReference type="GO" id="GO:0000324">
    <property type="term" value="C:fungal-type vacuole"/>
    <property type="evidence" value="ECO:0007669"/>
    <property type="project" value="TreeGrafter"/>
</dbReference>
<comment type="similarity">
    <text evidence="4">Belongs to the cyclophilin-type PPIase family.</text>
</comment>
<evidence type="ECO:0000313" key="6">
    <source>
        <dbReference type="EMBL" id="SCW02723.1"/>
    </source>
</evidence>
<keyword evidence="2 4" id="KW-0697">Rotamase</keyword>
<dbReference type="InterPro" id="IPR002130">
    <property type="entry name" value="Cyclophilin-type_PPIase_dom"/>
</dbReference>
<name>A0A1G4MFZ2_LACFM</name>
<keyword evidence="4" id="KW-0732">Signal</keyword>
<gene>
    <name evidence="6" type="ORF">LAFE_0F12860G</name>
</gene>
<dbReference type="InterPro" id="IPR029000">
    <property type="entry name" value="Cyclophilin-like_dom_sf"/>
</dbReference>
<comment type="catalytic activity">
    <reaction evidence="1 4">
        <text>[protein]-peptidylproline (omega=180) = [protein]-peptidylproline (omega=0)</text>
        <dbReference type="Rhea" id="RHEA:16237"/>
        <dbReference type="Rhea" id="RHEA-COMP:10747"/>
        <dbReference type="Rhea" id="RHEA-COMP:10748"/>
        <dbReference type="ChEBI" id="CHEBI:83833"/>
        <dbReference type="ChEBI" id="CHEBI:83834"/>
        <dbReference type="EC" id="5.2.1.8"/>
    </reaction>
</comment>
<proteinExistence type="inferred from homology"/>
<evidence type="ECO:0000259" key="5">
    <source>
        <dbReference type="PROSITE" id="PS50072"/>
    </source>
</evidence>
<dbReference type="PROSITE" id="PS50072">
    <property type="entry name" value="CSA_PPIASE_2"/>
    <property type="match status" value="1"/>
</dbReference>
<organism evidence="6 7">
    <name type="scientific">Lachancea fermentati</name>
    <name type="common">Zygosaccharomyces fermentati</name>
    <dbReference type="NCBI Taxonomy" id="4955"/>
    <lineage>
        <taxon>Eukaryota</taxon>
        <taxon>Fungi</taxon>
        <taxon>Dikarya</taxon>
        <taxon>Ascomycota</taxon>
        <taxon>Saccharomycotina</taxon>
        <taxon>Saccharomycetes</taxon>
        <taxon>Saccharomycetales</taxon>
        <taxon>Saccharomycetaceae</taxon>
        <taxon>Lachancea</taxon>
    </lineage>
</organism>
<dbReference type="Pfam" id="PF00160">
    <property type="entry name" value="Pro_isomerase"/>
    <property type="match status" value="1"/>
</dbReference>
<dbReference type="GO" id="GO:0005783">
    <property type="term" value="C:endoplasmic reticulum"/>
    <property type="evidence" value="ECO:0007669"/>
    <property type="project" value="TreeGrafter"/>
</dbReference>
<dbReference type="OMA" id="ENHEITH"/>
<evidence type="ECO:0000256" key="4">
    <source>
        <dbReference type="RuleBase" id="RU363019"/>
    </source>
</evidence>
<dbReference type="GO" id="GO:0003755">
    <property type="term" value="F:peptidyl-prolyl cis-trans isomerase activity"/>
    <property type="evidence" value="ECO:0007669"/>
    <property type="project" value="UniProtKB-UniRule"/>
</dbReference>
<dbReference type="SUPFAM" id="SSF50891">
    <property type="entry name" value="Cyclophilin-like"/>
    <property type="match status" value="1"/>
</dbReference>
<keyword evidence="3 4" id="KW-0413">Isomerase</keyword>
<dbReference type="PRINTS" id="PR00153">
    <property type="entry name" value="CSAPPISMRASE"/>
</dbReference>
<dbReference type="Gene3D" id="2.40.100.10">
    <property type="entry name" value="Cyclophilin-like"/>
    <property type="match status" value="1"/>
</dbReference>
<keyword evidence="7" id="KW-1185">Reference proteome</keyword>
<dbReference type="EC" id="5.2.1.8" evidence="4"/>
<dbReference type="GO" id="GO:0006457">
    <property type="term" value="P:protein folding"/>
    <property type="evidence" value="ECO:0007669"/>
    <property type="project" value="InterPro"/>
</dbReference>
<dbReference type="EMBL" id="LT598490">
    <property type="protein sequence ID" value="SCW02723.1"/>
    <property type="molecule type" value="Genomic_DNA"/>
</dbReference>
<comment type="function">
    <text evidence="4">PPIases accelerate the folding of proteins. It catalyzes the cis-trans isomerization of proline imidic peptide bonds in oligopeptides.</text>
</comment>
<dbReference type="GO" id="GO:0016018">
    <property type="term" value="F:cyclosporin A binding"/>
    <property type="evidence" value="ECO:0007669"/>
    <property type="project" value="TreeGrafter"/>
</dbReference>
<sequence>MALLYHLVSLLSLFACVFAATSEPIVTHKVFFDIQHGDEKLGRIVMGLFGQVAPRTVENFYELTISEDPNMGYINSTFHRVIPQFMIQGGDFTDGTGVGGKSIYGNTFADEPFTLKHDRPGRLSMANRGRDTNGSQFFITTVETPWLDGRHVVFGEVIEGMDVVHMIEKVPTGRSDRPKQTVRIIACGEIETVPPSEIEAEEAAAHDEL</sequence>
<protein>
    <recommendedName>
        <fullName evidence="4">Peptidyl-prolyl cis-trans isomerase</fullName>
        <shortName evidence="4">PPIase</shortName>
        <ecNumber evidence="4">5.2.1.8</ecNumber>
    </recommendedName>
</protein>
<feature type="signal peptide" evidence="4">
    <location>
        <begin position="1"/>
        <end position="19"/>
    </location>
</feature>
<dbReference type="InterPro" id="IPR020892">
    <property type="entry name" value="Cyclophilin-type_PPIase_CS"/>
</dbReference>
<accession>A0A1G4MFZ2</accession>
<evidence type="ECO:0000256" key="1">
    <source>
        <dbReference type="ARBA" id="ARBA00000971"/>
    </source>
</evidence>
<dbReference type="OrthoDB" id="193499at2759"/>
<dbReference type="PROSITE" id="PS00170">
    <property type="entry name" value="CSA_PPIASE_1"/>
    <property type="match status" value="1"/>
</dbReference>
<dbReference type="PANTHER" id="PTHR11071:SF561">
    <property type="entry name" value="PEPTIDYL-PROLYL CIS-TRANS ISOMERASE D-RELATED"/>
    <property type="match status" value="1"/>
</dbReference>